<evidence type="ECO:0000256" key="1">
    <source>
        <dbReference type="SAM" id="MobiDB-lite"/>
    </source>
</evidence>
<dbReference type="GO" id="GO:0008083">
    <property type="term" value="F:growth factor activity"/>
    <property type="evidence" value="ECO:0007669"/>
    <property type="project" value="InterPro"/>
</dbReference>
<dbReference type="EMBL" id="MTKT01005615">
    <property type="protein sequence ID" value="OWM65188.1"/>
    <property type="molecule type" value="Genomic_DNA"/>
</dbReference>
<evidence type="ECO:0000313" key="3">
    <source>
        <dbReference type="Proteomes" id="UP000197138"/>
    </source>
</evidence>
<reference evidence="3" key="1">
    <citation type="journal article" date="2017" name="Plant J.">
        <title>The pomegranate (Punica granatum L.) genome and the genomics of punicalagin biosynthesis.</title>
        <authorList>
            <person name="Qin G."/>
            <person name="Xu C."/>
            <person name="Ming R."/>
            <person name="Tang H."/>
            <person name="Guyot R."/>
            <person name="Kramer E.M."/>
            <person name="Hu Y."/>
            <person name="Yi X."/>
            <person name="Qi Y."/>
            <person name="Xu X."/>
            <person name="Gao Z."/>
            <person name="Pan H."/>
            <person name="Jian J."/>
            <person name="Tian Y."/>
            <person name="Yue Z."/>
            <person name="Xu Y."/>
        </authorList>
    </citation>
    <scope>NUCLEOTIDE SEQUENCE [LARGE SCALE GENOMIC DNA]</scope>
    <source>
        <strain evidence="3">cv. Dabenzi</strain>
    </source>
</reference>
<dbReference type="PANTHER" id="PTHR36313">
    <property type="entry name" value="ROOT MERISTEM GROWTH FACTOR 2"/>
    <property type="match status" value="1"/>
</dbReference>
<evidence type="ECO:0000313" key="2">
    <source>
        <dbReference type="EMBL" id="OWM65188.1"/>
    </source>
</evidence>
<organism evidence="2 3">
    <name type="scientific">Punica granatum</name>
    <name type="common">Pomegranate</name>
    <dbReference type="NCBI Taxonomy" id="22663"/>
    <lineage>
        <taxon>Eukaryota</taxon>
        <taxon>Viridiplantae</taxon>
        <taxon>Streptophyta</taxon>
        <taxon>Embryophyta</taxon>
        <taxon>Tracheophyta</taxon>
        <taxon>Spermatophyta</taxon>
        <taxon>Magnoliopsida</taxon>
        <taxon>eudicotyledons</taxon>
        <taxon>Gunneridae</taxon>
        <taxon>Pentapetalae</taxon>
        <taxon>rosids</taxon>
        <taxon>malvids</taxon>
        <taxon>Myrtales</taxon>
        <taxon>Lythraceae</taxon>
        <taxon>Punica</taxon>
    </lineage>
</organism>
<feature type="compositionally biased region" description="Low complexity" evidence="1">
    <location>
        <begin position="54"/>
        <end position="73"/>
    </location>
</feature>
<sequence length="124" mass="13347">MPAIQKNGIMAGLVGISTPPVEKEIHDELIRSTKEEHVMMVGGRKMKMRKALSEDSSIASASKEESSIGGASENISGANNGVVACKNLRLKSHSGSRLVKVETGRFVAFSADYYVPRPHPPKNN</sequence>
<comment type="caution">
    <text evidence="2">The sequence shown here is derived from an EMBL/GenBank/DDBJ whole genome shotgun (WGS) entry which is preliminary data.</text>
</comment>
<gene>
    <name evidence="2" type="ORF">CDL15_Pgr008775</name>
</gene>
<dbReference type="PANTHER" id="PTHR36313:SF2">
    <property type="match status" value="1"/>
</dbReference>
<feature type="region of interest" description="Disordered" evidence="1">
    <location>
        <begin position="49"/>
        <end position="76"/>
    </location>
</feature>
<dbReference type="GO" id="GO:0008284">
    <property type="term" value="P:positive regulation of cell population proliferation"/>
    <property type="evidence" value="ECO:0007669"/>
    <property type="project" value="TreeGrafter"/>
</dbReference>
<dbReference type="AlphaFoldDB" id="A0A218VYA2"/>
<dbReference type="GO" id="GO:0010628">
    <property type="term" value="P:positive regulation of gene expression"/>
    <property type="evidence" value="ECO:0007669"/>
    <property type="project" value="TreeGrafter"/>
</dbReference>
<dbReference type="InterPro" id="IPR038804">
    <property type="entry name" value="RGF3"/>
</dbReference>
<dbReference type="Proteomes" id="UP000197138">
    <property type="component" value="Unassembled WGS sequence"/>
</dbReference>
<protein>
    <submittedName>
        <fullName evidence="2">Uncharacterized protein</fullName>
    </submittedName>
</protein>
<dbReference type="GO" id="GO:0005615">
    <property type="term" value="C:extracellular space"/>
    <property type="evidence" value="ECO:0007669"/>
    <property type="project" value="TreeGrafter"/>
</dbReference>
<dbReference type="GO" id="GO:0010082">
    <property type="term" value="P:regulation of root meristem growth"/>
    <property type="evidence" value="ECO:0007669"/>
    <property type="project" value="InterPro"/>
</dbReference>
<proteinExistence type="predicted"/>
<accession>A0A218VYA2</accession>
<dbReference type="GO" id="GO:0030154">
    <property type="term" value="P:cell differentiation"/>
    <property type="evidence" value="ECO:0007669"/>
    <property type="project" value="TreeGrafter"/>
</dbReference>
<name>A0A218VYA2_PUNGR</name>